<sequence>METDLIIKEIDAIHKKADVAFENKNISDYIVQFDESITYKNADATTFDKKELINETEKYFRKTKGISTTYYRIKSAVENDIFIEKIARKSIIYIKGLLFTKKQTIQTEEIFHWKKLNAQWKVVEVEITLEEKY</sequence>
<evidence type="ECO:0008006" key="3">
    <source>
        <dbReference type="Google" id="ProtNLM"/>
    </source>
</evidence>
<comment type="caution">
    <text evidence="1">The sequence shown here is derived from an EMBL/GenBank/DDBJ whole genome shotgun (WGS) entry which is preliminary data.</text>
</comment>
<dbReference type="Proteomes" id="UP001501081">
    <property type="component" value="Unassembled WGS sequence"/>
</dbReference>
<evidence type="ECO:0000313" key="1">
    <source>
        <dbReference type="EMBL" id="GAA3974331.1"/>
    </source>
</evidence>
<name>A0ABP7Q076_9SPHI</name>
<dbReference type="RefSeq" id="WP_344768092.1">
    <property type="nucleotide sequence ID" value="NZ_BAABAK010000015.1"/>
</dbReference>
<organism evidence="1 2">
    <name type="scientific">Pedobacter ginsengiterrae</name>
    <dbReference type="NCBI Taxonomy" id="871696"/>
    <lineage>
        <taxon>Bacteria</taxon>
        <taxon>Pseudomonadati</taxon>
        <taxon>Bacteroidota</taxon>
        <taxon>Sphingobacteriia</taxon>
        <taxon>Sphingobacteriales</taxon>
        <taxon>Sphingobacteriaceae</taxon>
        <taxon>Pedobacter</taxon>
    </lineage>
</organism>
<keyword evidence="2" id="KW-1185">Reference proteome</keyword>
<accession>A0ABP7Q076</accession>
<dbReference type="EMBL" id="BAABAK010000015">
    <property type="protein sequence ID" value="GAA3974331.1"/>
    <property type="molecule type" value="Genomic_DNA"/>
</dbReference>
<evidence type="ECO:0000313" key="2">
    <source>
        <dbReference type="Proteomes" id="UP001501081"/>
    </source>
</evidence>
<proteinExistence type="predicted"/>
<reference evidence="2" key="1">
    <citation type="journal article" date="2019" name="Int. J. Syst. Evol. Microbiol.">
        <title>The Global Catalogue of Microorganisms (GCM) 10K type strain sequencing project: providing services to taxonomists for standard genome sequencing and annotation.</title>
        <authorList>
            <consortium name="The Broad Institute Genomics Platform"/>
            <consortium name="The Broad Institute Genome Sequencing Center for Infectious Disease"/>
            <person name="Wu L."/>
            <person name="Ma J."/>
        </authorList>
    </citation>
    <scope>NUCLEOTIDE SEQUENCE [LARGE SCALE GENOMIC DNA]</scope>
    <source>
        <strain evidence="2">JCM 17338</strain>
    </source>
</reference>
<protein>
    <recommendedName>
        <fullName evidence="3">DUF4440 domain-containing protein</fullName>
    </recommendedName>
</protein>
<gene>
    <name evidence="1" type="ORF">GCM10022246_28320</name>
</gene>